<feature type="domain" description="Phosphoribulokinase/uridine kinase" evidence="1">
    <location>
        <begin position="33"/>
        <end position="193"/>
    </location>
</feature>
<dbReference type="Pfam" id="PF00485">
    <property type="entry name" value="PRK"/>
    <property type="match status" value="1"/>
</dbReference>
<protein>
    <recommendedName>
        <fullName evidence="1">Phosphoribulokinase/uridine kinase domain-containing protein</fullName>
    </recommendedName>
</protein>
<dbReference type="SUPFAM" id="SSF52540">
    <property type="entry name" value="P-loop containing nucleoside triphosphate hydrolases"/>
    <property type="match status" value="1"/>
</dbReference>
<evidence type="ECO:0000313" key="3">
    <source>
        <dbReference type="Proteomes" id="UP001149074"/>
    </source>
</evidence>
<gene>
    <name evidence="2" type="ORF">N7532_005888</name>
</gene>
<dbReference type="GO" id="GO:0016301">
    <property type="term" value="F:kinase activity"/>
    <property type="evidence" value="ECO:0007669"/>
    <property type="project" value="InterPro"/>
</dbReference>
<dbReference type="GeneID" id="81357361"/>
<dbReference type="Gene3D" id="3.40.50.300">
    <property type="entry name" value="P-loop containing nucleotide triphosphate hydrolases"/>
    <property type="match status" value="2"/>
</dbReference>
<evidence type="ECO:0000259" key="1">
    <source>
        <dbReference type="Pfam" id="PF00485"/>
    </source>
</evidence>
<dbReference type="PANTHER" id="PTHR10285">
    <property type="entry name" value="URIDINE KINASE"/>
    <property type="match status" value="1"/>
</dbReference>
<dbReference type="EMBL" id="JAPQKI010000005">
    <property type="protein sequence ID" value="KAJ5098887.1"/>
    <property type="molecule type" value="Genomic_DNA"/>
</dbReference>
<organism evidence="2 3">
    <name type="scientific">Penicillium argentinense</name>
    <dbReference type="NCBI Taxonomy" id="1131581"/>
    <lineage>
        <taxon>Eukaryota</taxon>
        <taxon>Fungi</taxon>
        <taxon>Dikarya</taxon>
        <taxon>Ascomycota</taxon>
        <taxon>Pezizomycotina</taxon>
        <taxon>Eurotiomycetes</taxon>
        <taxon>Eurotiomycetidae</taxon>
        <taxon>Eurotiales</taxon>
        <taxon>Aspergillaceae</taxon>
        <taxon>Penicillium</taxon>
    </lineage>
</organism>
<evidence type="ECO:0000313" key="2">
    <source>
        <dbReference type="EMBL" id="KAJ5098887.1"/>
    </source>
</evidence>
<dbReference type="GO" id="GO:0005524">
    <property type="term" value="F:ATP binding"/>
    <property type="evidence" value="ECO:0007669"/>
    <property type="project" value="InterPro"/>
</dbReference>
<dbReference type="InterPro" id="IPR006083">
    <property type="entry name" value="PRK/URK"/>
</dbReference>
<dbReference type="RefSeq" id="XP_056474541.1">
    <property type="nucleotide sequence ID" value="XM_056618382.1"/>
</dbReference>
<dbReference type="OrthoDB" id="6362633at2759"/>
<proteinExistence type="predicted"/>
<sequence length="239" mass="26015">MTVSNPNIPEHVERLAQKVQDLCKSKDEGSRVLIGVSGIPGSGKTTLAADVAERVNQLGNTDNDFAVCIPMDGYHLSRAQLAAMPDPATAIHRRGAAFTFDAEAFYRLVQRLREPLTLASPAVYAPSFDHAIKDPVADDIAILPKSRVVIFEGLYLSLGCEPWSSAAALMDESWFVEVDREIARARLVKRHVASGIVPDVAAAEHRISSTDFLNADDIIENRLPVQELVPGSRLSESTE</sequence>
<dbReference type="AlphaFoldDB" id="A0A9W9FF88"/>
<reference evidence="2" key="2">
    <citation type="journal article" date="2023" name="IMA Fungus">
        <title>Comparative genomic study of the Penicillium genus elucidates a diverse pangenome and 15 lateral gene transfer events.</title>
        <authorList>
            <person name="Petersen C."/>
            <person name="Sorensen T."/>
            <person name="Nielsen M.R."/>
            <person name="Sondergaard T.E."/>
            <person name="Sorensen J.L."/>
            <person name="Fitzpatrick D.A."/>
            <person name="Frisvad J.C."/>
            <person name="Nielsen K.L."/>
        </authorList>
    </citation>
    <scope>NUCLEOTIDE SEQUENCE</scope>
    <source>
        <strain evidence="2">IBT 30761</strain>
    </source>
</reference>
<keyword evidence="3" id="KW-1185">Reference proteome</keyword>
<reference evidence="2" key="1">
    <citation type="submission" date="2022-11" db="EMBL/GenBank/DDBJ databases">
        <authorList>
            <person name="Petersen C."/>
        </authorList>
    </citation>
    <scope>NUCLEOTIDE SEQUENCE</scope>
    <source>
        <strain evidence="2">IBT 30761</strain>
    </source>
</reference>
<dbReference type="InterPro" id="IPR027417">
    <property type="entry name" value="P-loop_NTPase"/>
</dbReference>
<dbReference type="Proteomes" id="UP001149074">
    <property type="component" value="Unassembled WGS sequence"/>
</dbReference>
<accession>A0A9W9FF88</accession>
<name>A0A9W9FF88_9EURO</name>
<comment type="caution">
    <text evidence="2">The sequence shown here is derived from an EMBL/GenBank/DDBJ whole genome shotgun (WGS) entry which is preliminary data.</text>
</comment>